<feature type="transmembrane region" description="Helical" evidence="1">
    <location>
        <begin position="79"/>
        <end position="97"/>
    </location>
</feature>
<keyword evidence="1" id="KW-0472">Membrane</keyword>
<keyword evidence="5" id="KW-1185">Reference proteome</keyword>
<feature type="transmembrane region" description="Helical" evidence="1">
    <location>
        <begin position="159"/>
        <end position="176"/>
    </location>
</feature>
<feature type="transmembrane region" description="Helical" evidence="1">
    <location>
        <begin position="118"/>
        <end position="139"/>
    </location>
</feature>
<accession>A0A9E7SC39</accession>
<evidence type="ECO:0000259" key="3">
    <source>
        <dbReference type="Pfam" id="PF06819"/>
    </source>
</evidence>
<evidence type="ECO:0000256" key="1">
    <source>
        <dbReference type="SAM" id="Phobius"/>
    </source>
</evidence>
<dbReference type="Pfam" id="PF06819">
    <property type="entry name" value="Arc_PepC"/>
    <property type="match status" value="1"/>
</dbReference>
<dbReference type="AlphaFoldDB" id="A0A9E7SC39"/>
<keyword evidence="1" id="KW-0812">Transmembrane</keyword>
<evidence type="ECO:0000259" key="2">
    <source>
        <dbReference type="Pfam" id="PF01478"/>
    </source>
</evidence>
<dbReference type="Pfam" id="PF01478">
    <property type="entry name" value="Peptidase_A24"/>
    <property type="match status" value="1"/>
</dbReference>
<dbReference type="GO" id="GO:0016020">
    <property type="term" value="C:membrane"/>
    <property type="evidence" value="ECO:0007669"/>
    <property type="project" value="InterPro"/>
</dbReference>
<proteinExistence type="predicted"/>
<feature type="transmembrane region" description="Helical" evidence="1">
    <location>
        <begin position="31"/>
        <end position="47"/>
    </location>
</feature>
<sequence length="375" mass="42665">MELLLVALGVIMGILTSYTDAKTGFIDDKHVFPIAGFGILYYLYQGFLVEHDTFYALSGIIGLGSGFLLGYLLYLMGGWASGDVVILMGYSALFPYASRYAKIVPPYSMAYPLHAVTLLLNSILVIFPFILVYSLAMLVKNKKTSQLKKIFVEKWSRSFEFALWVSGAFVILRLTQNFAILKDSIFSLLIWGATILVLAKLEKIGDLIGAGLLIYEIVFNTPEVIYTYLRIALMFYLFKIFFSLISTLRIEVLTKKVTVDELKEWDILGEWIYEKNGEIHRDRESSLDKIFRALKTMNMKALKIEYNKLIASPTAEGLTKENIETLRRLVEEGKLENEFLIRKAMPFAPALFLGFLISIFYGDLFWLLLLKTNGL</sequence>
<feature type="transmembrane region" description="Helical" evidence="1">
    <location>
        <begin position="227"/>
        <end position="248"/>
    </location>
</feature>
<feature type="transmembrane region" description="Helical" evidence="1">
    <location>
        <begin position="54"/>
        <end position="73"/>
    </location>
</feature>
<dbReference type="RefSeq" id="WP_251948629.1">
    <property type="nucleotide sequence ID" value="NZ_CP080572.1"/>
</dbReference>
<reference evidence="4 5" key="1">
    <citation type="submission" date="2021-08" db="EMBL/GenBank/DDBJ databases">
        <title>Thermococcus onnuriiensis IOH2.</title>
        <authorList>
            <person name="Park Y.-J."/>
        </authorList>
    </citation>
    <scope>NUCLEOTIDE SEQUENCE [LARGE SCALE GENOMIC DNA]</scope>
    <source>
        <strain evidence="4 5">IOH2</strain>
    </source>
</reference>
<evidence type="ECO:0000313" key="4">
    <source>
        <dbReference type="EMBL" id="USG99558.1"/>
    </source>
</evidence>
<dbReference type="InterPro" id="IPR000045">
    <property type="entry name" value="Prepilin_IV_endopep_pep"/>
</dbReference>
<dbReference type="Proteomes" id="UP001056425">
    <property type="component" value="Chromosome"/>
</dbReference>
<feature type="transmembrane region" description="Helical" evidence="1">
    <location>
        <begin position="347"/>
        <end position="369"/>
    </location>
</feature>
<name>A0A9E7SC39_9EURY</name>
<dbReference type="Gene3D" id="1.20.120.1220">
    <property type="match status" value="1"/>
</dbReference>
<gene>
    <name evidence="4" type="ORF">K1720_08585</name>
</gene>
<dbReference type="KEGG" id="thei:K1720_08585"/>
<dbReference type="EMBL" id="CP080572">
    <property type="protein sequence ID" value="USG99558.1"/>
    <property type="molecule type" value="Genomic_DNA"/>
</dbReference>
<protein>
    <submittedName>
        <fullName evidence="4">Transposase</fullName>
    </submittedName>
</protein>
<dbReference type="InterPro" id="IPR009639">
    <property type="entry name" value="Pept_A24A_C_arc"/>
</dbReference>
<dbReference type="GeneID" id="72778399"/>
<evidence type="ECO:0000313" key="5">
    <source>
        <dbReference type="Proteomes" id="UP001056425"/>
    </source>
</evidence>
<feature type="domain" description="Peptidase A24A-predicted C-terminal archaea" evidence="3">
    <location>
        <begin position="233"/>
        <end position="341"/>
    </location>
</feature>
<organism evidence="4 5">
    <name type="scientific">Thermococcus argininiproducens</name>
    <dbReference type="NCBI Taxonomy" id="2866384"/>
    <lineage>
        <taxon>Archaea</taxon>
        <taxon>Methanobacteriati</taxon>
        <taxon>Methanobacteriota</taxon>
        <taxon>Thermococci</taxon>
        <taxon>Thermococcales</taxon>
        <taxon>Thermococcaceae</taxon>
        <taxon>Thermococcus</taxon>
    </lineage>
</organism>
<dbReference type="GO" id="GO:0004190">
    <property type="term" value="F:aspartic-type endopeptidase activity"/>
    <property type="evidence" value="ECO:0007669"/>
    <property type="project" value="InterPro"/>
</dbReference>
<feature type="domain" description="Prepilin type IV endopeptidase peptidase" evidence="2">
    <location>
        <begin position="9"/>
        <end position="127"/>
    </location>
</feature>
<keyword evidence="1" id="KW-1133">Transmembrane helix</keyword>